<evidence type="ECO:0000256" key="4">
    <source>
        <dbReference type="ARBA" id="ARBA00022989"/>
    </source>
</evidence>
<feature type="transmembrane region" description="Helical" evidence="6">
    <location>
        <begin position="220"/>
        <end position="239"/>
    </location>
</feature>
<organism evidence="7 8">
    <name type="scientific">Chaetoceros tenuissimus</name>
    <dbReference type="NCBI Taxonomy" id="426638"/>
    <lineage>
        <taxon>Eukaryota</taxon>
        <taxon>Sar</taxon>
        <taxon>Stramenopiles</taxon>
        <taxon>Ochrophyta</taxon>
        <taxon>Bacillariophyta</taxon>
        <taxon>Coscinodiscophyceae</taxon>
        <taxon>Chaetocerotophycidae</taxon>
        <taxon>Chaetocerotales</taxon>
        <taxon>Chaetocerotaceae</taxon>
        <taxon>Chaetoceros</taxon>
    </lineage>
</organism>
<keyword evidence="5 6" id="KW-0472">Membrane</keyword>
<keyword evidence="4 6" id="KW-1133">Transmembrane helix</keyword>
<proteinExistence type="inferred from homology"/>
<evidence type="ECO:0000256" key="2">
    <source>
        <dbReference type="ARBA" id="ARBA00007168"/>
    </source>
</evidence>
<evidence type="ECO:0000313" key="8">
    <source>
        <dbReference type="Proteomes" id="UP001054902"/>
    </source>
</evidence>
<dbReference type="Proteomes" id="UP001054902">
    <property type="component" value="Unassembled WGS sequence"/>
</dbReference>
<comment type="similarity">
    <text evidence="2 6">Belongs to the CTL (choline transporter-like) family.</text>
</comment>
<evidence type="ECO:0000256" key="1">
    <source>
        <dbReference type="ARBA" id="ARBA00004141"/>
    </source>
</evidence>
<keyword evidence="8" id="KW-1185">Reference proteome</keyword>
<evidence type="ECO:0000313" key="7">
    <source>
        <dbReference type="EMBL" id="GFH49277.1"/>
    </source>
</evidence>
<feature type="transmembrane region" description="Helical" evidence="6">
    <location>
        <begin position="303"/>
        <end position="320"/>
    </location>
</feature>
<feature type="transmembrane region" description="Helical" evidence="6">
    <location>
        <begin position="457"/>
        <end position="478"/>
    </location>
</feature>
<keyword evidence="3 6" id="KW-0812">Transmembrane</keyword>
<feature type="transmembrane region" description="Helical" evidence="6">
    <location>
        <begin position="163"/>
        <end position="186"/>
    </location>
</feature>
<feature type="transmembrane region" description="Helical" evidence="6">
    <location>
        <begin position="260"/>
        <end position="283"/>
    </location>
</feature>
<feature type="transmembrane region" description="Helical" evidence="6">
    <location>
        <begin position="360"/>
        <end position="381"/>
    </location>
</feature>
<evidence type="ECO:0000256" key="6">
    <source>
        <dbReference type="RuleBase" id="RU368066"/>
    </source>
</evidence>
<accession>A0AAD3H3I9</accession>
<evidence type="ECO:0000256" key="5">
    <source>
        <dbReference type="ARBA" id="ARBA00023136"/>
    </source>
</evidence>
<gene>
    <name evidence="7" type="ORF">CTEN210_05753</name>
</gene>
<dbReference type="AlphaFoldDB" id="A0AAD3H3I9"/>
<feature type="transmembrane region" description="Helical" evidence="6">
    <location>
        <begin position="198"/>
        <end position="214"/>
    </location>
</feature>
<feature type="transmembrane region" description="Helical" evidence="6">
    <location>
        <begin position="484"/>
        <end position="507"/>
    </location>
</feature>
<dbReference type="PANTHER" id="PTHR12385">
    <property type="entry name" value="CHOLINE TRANSPORTER-LIKE (SLC FAMILY 44)"/>
    <property type="match status" value="1"/>
</dbReference>
<reference evidence="7 8" key="1">
    <citation type="journal article" date="2021" name="Sci. Rep.">
        <title>The genome of the diatom Chaetoceros tenuissimus carries an ancient integrated fragment of an extant virus.</title>
        <authorList>
            <person name="Hongo Y."/>
            <person name="Kimura K."/>
            <person name="Takaki Y."/>
            <person name="Yoshida Y."/>
            <person name="Baba S."/>
            <person name="Kobayashi G."/>
            <person name="Nagasaki K."/>
            <person name="Hano T."/>
            <person name="Tomaru Y."/>
        </authorList>
    </citation>
    <scope>NUCLEOTIDE SEQUENCE [LARGE SCALE GENOMIC DNA]</scope>
    <source>
        <strain evidence="7 8">NIES-3715</strain>
    </source>
</reference>
<name>A0AAD3H3I9_9STRA</name>
<feature type="transmembrane region" description="Helical" evidence="6">
    <location>
        <begin position="417"/>
        <end position="437"/>
    </location>
</feature>
<dbReference type="GO" id="GO:0022857">
    <property type="term" value="F:transmembrane transporter activity"/>
    <property type="evidence" value="ECO:0007669"/>
    <property type="project" value="UniProtKB-UniRule"/>
</dbReference>
<protein>
    <recommendedName>
        <fullName evidence="6">Choline transporter-like protein</fullName>
    </recommendedName>
</protein>
<dbReference type="PANTHER" id="PTHR12385:SF4">
    <property type="entry name" value="PROTEIN PNS1"/>
    <property type="match status" value="1"/>
</dbReference>
<comment type="function">
    <text evidence="6">Choline transporter.</text>
</comment>
<sequence>MESNLKDSLPVVQGQSVGASVYGHSAGYPDIQSRGQHQPKRCNDVFWAILFYLQIAGMICCAAIFLPQLELDFEQAQDGYNGYYNDDKNGEENNNAYYGDDNQNAADDGYYYNRKMMEIVNGGNVMHSLMKVSTRSLFHVAKITGMVSDPSDERMLQEENPNALFLLIGLTTVGAFFISIASLGFMIKYAEGLIKTSLFFNMALGLVASVAGFASGSTEAGIMGLIFFLMGACYAWMVWSRIPFAAINLVTASSAIKANIGVTVFAYGAIVMNGLWLVLWSAATYSTLFVLGDCDAEGNCNNEISGLYVFLFVLSLYWTAQVIKNVVHTTVAGTVGTWWWTPIEAQGCCSKAVRDSHNRAMTSSFGSICLGSLLVAIIQTLKSFMESARESDDGALKCIADCLLGCLEQLMELFNEWAFVYVGLYGYSFVDAAKNVVTLFKQRGWTAIITDYIVDRVLVMISIGNGIIVGGVAALLSYSLALNLAGVAFGVGFVVGVILSMVVLGVVSSGVNTIIVCYAEDPASFEINHYELSVRMRETWRSAHPQEFKY</sequence>
<dbReference type="Pfam" id="PF04515">
    <property type="entry name" value="Choline_transpo"/>
    <property type="match status" value="1"/>
</dbReference>
<comment type="subcellular location">
    <subcellularLocation>
        <location evidence="6">Cell membrane</location>
        <topology evidence="6">Multi-pass membrane protein</topology>
    </subcellularLocation>
    <subcellularLocation>
        <location evidence="1">Membrane</location>
        <topology evidence="1">Multi-pass membrane protein</topology>
    </subcellularLocation>
</comment>
<dbReference type="InterPro" id="IPR007603">
    <property type="entry name" value="Choline_transptr-like"/>
</dbReference>
<feature type="transmembrane region" description="Helical" evidence="6">
    <location>
        <begin position="45"/>
        <end position="66"/>
    </location>
</feature>
<comment type="caution">
    <text evidence="7">The sequence shown here is derived from an EMBL/GenBank/DDBJ whole genome shotgun (WGS) entry which is preliminary data.</text>
</comment>
<evidence type="ECO:0000256" key="3">
    <source>
        <dbReference type="ARBA" id="ARBA00022692"/>
    </source>
</evidence>
<dbReference type="GO" id="GO:0005886">
    <property type="term" value="C:plasma membrane"/>
    <property type="evidence" value="ECO:0007669"/>
    <property type="project" value="UniProtKB-SubCell"/>
</dbReference>
<dbReference type="EMBL" id="BLLK01000038">
    <property type="protein sequence ID" value="GFH49277.1"/>
    <property type="molecule type" value="Genomic_DNA"/>
</dbReference>